<protein>
    <submittedName>
        <fullName evidence="2">Asp-tRNAAsn/Glu-tRNAGln amidotransferase A subunit</fullName>
    </submittedName>
</protein>
<name>A0A1X7JFH1_9BURK</name>
<gene>
    <name evidence="2" type="ORF">SAMN06265784_102537</name>
</gene>
<dbReference type="RefSeq" id="WP_085481658.1">
    <property type="nucleotide sequence ID" value="NZ_FXAT01000002.1"/>
</dbReference>
<organism evidence="2 3">
    <name type="scientific">Paraburkholderia susongensis</name>
    <dbReference type="NCBI Taxonomy" id="1515439"/>
    <lineage>
        <taxon>Bacteria</taxon>
        <taxon>Pseudomonadati</taxon>
        <taxon>Pseudomonadota</taxon>
        <taxon>Betaproteobacteria</taxon>
        <taxon>Burkholderiales</taxon>
        <taxon>Burkholderiaceae</taxon>
        <taxon>Paraburkholderia</taxon>
    </lineage>
</organism>
<dbReference type="Proteomes" id="UP000193228">
    <property type="component" value="Unassembled WGS sequence"/>
</dbReference>
<proteinExistence type="predicted"/>
<evidence type="ECO:0000313" key="2">
    <source>
        <dbReference type="EMBL" id="SMG26494.1"/>
    </source>
</evidence>
<dbReference type="SUPFAM" id="SSF75304">
    <property type="entry name" value="Amidase signature (AS) enzymes"/>
    <property type="match status" value="1"/>
</dbReference>
<dbReference type="AlphaFoldDB" id="A0A1X7JFH1"/>
<dbReference type="Pfam" id="PF01425">
    <property type="entry name" value="Amidase"/>
    <property type="match status" value="1"/>
</dbReference>
<evidence type="ECO:0000313" key="3">
    <source>
        <dbReference type="Proteomes" id="UP000193228"/>
    </source>
</evidence>
<dbReference type="EMBL" id="FXAT01000002">
    <property type="protein sequence ID" value="SMG26494.1"/>
    <property type="molecule type" value="Genomic_DNA"/>
</dbReference>
<dbReference type="InterPro" id="IPR000120">
    <property type="entry name" value="Amidase"/>
</dbReference>
<dbReference type="PANTHER" id="PTHR11895:SF151">
    <property type="entry name" value="GLUTAMYL-TRNA(GLN) AMIDOTRANSFERASE SUBUNIT A"/>
    <property type="match status" value="1"/>
</dbReference>
<reference evidence="3" key="1">
    <citation type="submission" date="2017-04" db="EMBL/GenBank/DDBJ databases">
        <authorList>
            <person name="Varghese N."/>
            <person name="Submissions S."/>
        </authorList>
    </citation>
    <scope>NUCLEOTIDE SEQUENCE [LARGE SCALE GENOMIC DNA]</scope>
    <source>
        <strain evidence="3">LMG 29540</strain>
    </source>
</reference>
<dbReference type="STRING" id="1515439.SAMN06265784_102537"/>
<keyword evidence="2" id="KW-0808">Transferase</keyword>
<dbReference type="InterPro" id="IPR023631">
    <property type="entry name" value="Amidase_dom"/>
</dbReference>
<dbReference type="InterPro" id="IPR036928">
    <property type="entry name" value="AS_sf"/>
</dbReference>
<dbReference type="OrthoDB" id="8641877at2"/>
<dbReference type="Gene3D" id="3.90.1300.10">
    <property type="entry name" value="Amidase signature (AS) domain"/>
    <property type="match status" value="1"/>
</dbReference>
<accession>A0A1X7JFH1</accession>
<sequence>MKTYYDSEPLTALDIRHGLAQERLTYDAVLDRIDARVESCEPHVKAWVALDTGAARAALAKQAVPLGASLLAGVPIGVKDIFTTSDFPTHYGSPIYAHGVMAGDADCVALARAAGALVIGKTVTTEFAYFKPGPTANPHDVRRTPGGSSSGSAAAVAAGMTPLAFGSQTAGSLIRPASYCGVFALKPTHDAYSLGGAKAMAPSLDTLGWLARSADDLELLRAALTLEHFEALPEADGTALRIAVLPGYEQEPIEAAAHAVFDDALALLSRAGVSIAPLDVPDEMHGLIDAQKAVQAYEAAQSFESEWNGKRDLLSAPFARLISDGIATARDTYEAARALAARSRIEFAALTRNADAVLTLAAPGEAPAGLDATGDPVLSRSWTLLGLPCVNVPGLRGPNGLPIGLQLIGKPLQERRLLAIAKLLNRLIERGI</sequence>
<dbReference type="GO" id="GO:0016740">
    <property type="term" value="F:transferase activity"/>
    <property type="evidence" value="ECO:0007669"/>
    <property type="project" value="UniProtKB-KW"/>
</dbReference>
<dbReference type="PANTHER" id="PTHR11895">
    <property type="entry name" value="TRANSAMIDASE"/>
    <property type="match status" value="1"/>
</dbReference>
<evidence type="ECO:0000259" key="1">
    <source>
        <dbReference type="Pfam" id="PF01425"/>
    </source>
</evidence>
<keyword evidence="3" id="KW-1185">Reference proteome</keyword>
<feature type="domain" description="Amidase" evidence="1">
    <location>
        <begin position="35"/>
        <end position="418"/>
    </location>
</feature>